<evidence type="ECO:0000313" key="6">
    <source>
        <dbReference type="Proteomes" id="UP001279681"/>
    </source>
</evidence>
<dbReference type="EMBL" id="JAVIKH010000010">
    <property type="protein sequence ID" value="MDX8336473.1"/>
    <property type="molecule type" value="Genomic_DNA"/>
</dbReference>
<keyword evidence="6" id="KW-1185">Reference proteome</keyword>
<dbReference type="SUPFAM" id="SSF52540">
    <property type="entry name" value="P-loop containing nucleoside triphosphate hydrolases"/>
    <property type="match status" value="1"/>
</dbReference>
<dbReference type="Gene3D" id="3.40.50.300">
    <property type="entry name" value="P-loop containing nucleotide triphosphate hydrolases"/>
    <property type="match status" value="1"/>
</dbReference>
<dbReference type="PANTHER" id="PTHR45782">
    <property type="entry name" value="MITOCHONDRIAL RIBOSOME-ASSOCIATED GTPASE 1"/>
    <property type="match status" value="1"/>
</dbReference>
<comment type="similarity">
    <text evidence="3">Belongs to the TRAFAC class YlqF/YawG GTPase family. MTG1 subfamily.</text>
</comment>
<dbReference type="RefSeq" id="WP_320313874.1">
    <property type="nucleotide sequence ID" value="NZ_JAVIKH010000010.1"/>
</dbReference>
<dbReference type="InterPro" id="IPR006073">
    <property type="entry name" value="GTP-bd"/>
</dbReference>
<dbReference type="Proteomes" id="UP001279681">
    <property type="component" value="Unassembled WGS sequence"/>
</dbReference>
<dbReference type="Pfam" id="PF01926">
    <property type="entry name" value="MMR_HSR1"/>
    <property type="match status" value="1"/>
</dbReference>
<keyword evidence="3" id="KW-0963">Cytoplasm</keyword>
<proteinExistence type="inferred from homology"/>
<dbReference type="PIRSF" id="PIRSF006230">
    <property type="entry name" value="MG442"/>
    <property type="match status" value="1"/>
</dbReference>
<dbReference type="InterPro" id="IPR027417">
    <property type="entry name" value="P-loop_NTPase"/>
</dbReference>
<accession>A0ABU4WDA2</accession>
<dbReference type="InterPro" id="IPR019991">
    <property type="entry name" value="GTP-bd_ribosome_bgen"/>
</dbReference>
<comment type="caution">
    <text evidence="5">The sequence shown here is derived from an EMBL/GenBank/DDBJ whole genome shotgun (WGS) entry which is preliminary data.</text>
</comment>
<dbReference type="NCBIfam" id="TIGR03596">
    <property type="entry name" value="GTPase_YlqF"/>
    <property type="match status" value="1"/>
</dbReference>
<protein>
    <recommendedName>
        <fullName evidence="3">Ribosome biogenesis GTPase A</fullName>
    </recommendedName>
</protein>
<feature type="domain" description="CP-type G" evidence="4">
    <location>
        <begin position="16"/>
        <end position="183"/>
    </location>
</feature>
<gene>
    <name evidence="5" type="primary">ylqF</name>
    <name evidence="5" type="ORF">RFV38_08195</name>
</gene>
<sequence>MSMTKINWYPGHMKKTKDLIKENMPLIDIVLEVVDARIPLSSKNPDIAGFAKNKKRVIVINKSDLVTKEEINFWKKFFKENNFADEVLELSAETGFNIKTLYTIIDKVSKEKKEKLLKKGLRKVNTRLMVAGIPNVGKSRLINRIVGKNSAGVGNKPGFTRGKQWIRIKEGLELLDTPGILWPKFENQEVGYNLAITGAIRDEILPIDEVACVLIEKMLKMGKKQVLKDKYKLLEEDFEQVSGAIIESIALRMNMLQKGGNLNVQQATYTLLRDYRACKLGKFGLDMDIAEEIKNLYK</sequence>
<dbReference type="InterPro" id="IPR030378">
    <property type="entry name" value="G_CP_dom"/>
</dbReference>
<evidence type="ECO:0000256" key="2">
    <source>
        <dbReference type="ARBA" id="ARBA00023134"/>
    </source>
</evidence>
<reference evidence="6" key="1">
    <citation type="submission" date="2023-07" db="EMBL/GenBank/DDBJ databases">
        <authorList>
            <person name="Colorado M.A."/>
            <person name="Villamil L.M."/>
            <person name="Melo J.F."/>
            <person name="Rodriguez J.A."/>
            <person name="Ruiz R.Y."/>
        </authorList>
    </citation>
    <scope>NUCLEOTIDE SEQUENCE [LARGE SCALE GENOMIC DNA]</scope>
    <source>
        <strain evidence="6">C33</strain>
    </source>
</reference>
<dbReference type="InterPro" id="IPR023179">
    <property type="entry name" value="GTP-bd_ortho_bundle_sf"/>
</dbReference>
<dbReference type="PANTHER" id="PTHR45782:SF4">
    <property type="entry name" value="MITOCHONDRIAL RIBOSOME-ASSOCIATED GTPASE 1"/>
    <property type="match status" value="1"/>
</dbReference>
<evidence type="ECO:0000259" key="4">
    <source>
        <dbReference type="PROSITE" id="PS51721"/>
    </source>
</evidence>
<evidence type="ECO:0000313" key="5">
    <source>
        <dbReference type="EMBL" id="MDX8336473.1"/>
    </source>
</evidence>
<evidence type="ECO:0000256" key="1">
    <source>
        <dbReference type="ARBA" id="ARBA00022741"/>
    </source>
</evidence>
<organism evidence="5 6">
    <name type="scientific">Candidatus Cetobacterium colombiensis</name>
    <dbReference type="NCBI Taxonomy" id="3073100"/>
    <lineage>
        <taxon>Bacteria</taxon>
        <taxon>Fusobacteriati</taxon>
        <taxon>Fusobacteriota</taxon>
        <taxon>Fusobacteriia</taxon>
        <taxon>Fusobacteriales</taxon>
        <taxon>Fusobacteriaceae</taxon>
        <taxon>Cetobacterium</taxon>
    </lineage>
</organism>
<comment type="function">
    <text evidence="3">Required for a late step of 50S ribosomal subunit assembly. Has GTPase activity.</text>
</comment>
<dbReference type="Gene3D" id="1.10.1580.10">
    <property type="match status" value="1"/>
</dbReference>
<name>A0ABU4WDA2_9FUSO</name>
<comment type="subcellular location">
    <subcellularLocation>
        <location evidence="3">Cytoplasm</location>
    </subcellularLocation>
</comment>
<keyword evidence="2 3" id="KW-0342">GTP-binding</keyword>
<dbReference type="PROSITE" id="PS51721">
    <property type="entry name" value="G_CP"/>
    <property type="match status" value="1"/>
</dbReference>
<evidence type="ECO:0000256" key="3">
    <source>
        <dbReference type="PIRNR" id="PIRNR006230"/>
    </source>
</evidence>
<dbReference type="InterPro" id="IPR016478">
    <property type="entry name" value="GTPase_MTG1"/>
</dbReference>
<keyword evidence="1 3" id="KW-0547">Nucleotide-binding</keyword>
<dbReference type="CDD" id="cd01856">
    <property type="entry name" value="YlqF"/>
    <property type="match status" value="1"/>
</dbReference>